<feature type="non-terminal residue" evidence="3">
    <location>
        <position position="1"/>
    </location>
</feature>
<evidence type="ECO:0000256" key="1">
    <source>
        <dbReference type="SAM" id="MobiDB-lite"/>
    </source>
</evidence>
<feature type="compositionally biased region" description="Pro residues" evidence="1">
    <location>
        <begin position="115"/>
        <end position="125"/>
    </location>
</feature>
<evidence type="ECO:0000313" key="2">
    <source>
        <dbReference type="Proteomes" id="UP000189701"/>
    </source>
</evidence>
<feature type="compositionally biased region" description="Basic and acidic residues" evidence="1">
    <location>
        <begin position="34"/>
        <end position="45"/>
    </location>
</feature>
<feature type="compositionally biased region" description="Low complexity" evidence="1">
    <location>
        <begin position="94"/>
        <end position="106"/>
    </location>
</feature>
<proteinExistence type="predicted"/>
<gene>
    <name evidence="3" type="primary">LOC104221617</name>
</gene>
<dbReference type="RefSeq" id="XP_009771000.1">
    <property type="nucleotide sequence ID" value="XM_009772698.1"/>
</dbReference>
<name>A0A1U7W9T1_NICSY</name>
<accession>A0A1U7W9T1</accession>
<feature type="compositionally biased region" description="Pro residues" evidence="1">
    <location>
        <begin position="84"/>
        <end position="93"/>
    </location>
</feature>
<evidence type="ECO:0000313" key="3">
    <source>
        <dbReference type="RefSeq" id="XP_009771000.1"/>
    </source>
</evidence>
<reference evidence="3" key="2">
    <citation type="submission" date="2025-08" db="UniProtKB">
        <authorList>
            <consortium name="RefSeq"/>
        </authorList>
    </citation>
    <scope>IDENTIFICATION</scope>
    <source>
        <tissue evidence="3">Leaf</tissue>
    </source>
</reference>
<dbReference type="Proteomes" id="UP000189701">
    <property type="component" value="Unplaced"/>
</dbReference>
<feature type="region of interest" description="Disordered" evidence="1">
    <location>
        <begin position="29"/>
        <end position="170"/>
    </location>
</feature>
<reference evidence="2" key="1">
    <citation type="journal article" date="2013" name="Genome Biol.">
        <title>Reference genomes and transcriptomes of Nicotiana sylvestris and Nicotiana tomentosiformis.</title>
        <authorList>
            <person name="Sierro N."/>
            <person name="Battey J.N."/>
            <person name="Ouadi S."/>
            <person name="Bovet L."/>
            <person name="Goepfert S."/>
            <person name="Bakaher N."/>
            <person name="Peitsch M.C."/>
            <person name="Ivanov N.V."/>
        </authorList>
    </citation>
    <scope>NUCLEOTIDE SEQUENCE [LARGE SCALE GENOMIC DNA]</scope>
</reference>
<dbReference type="AlphaFoldDB" id="A0A1U7W9T1"/>
<feature type="compositionally biased region" description="Pro residues" evidence="1">
    <location>
        <begin position="145"/>
        <end position="159"/>
    </location>
</feature>
<protein>
    <submittedName>
        <fullName evidence="3">WAS/WASL-interacting protein family member 3-like</fullName>
    </submittedName>
</protein>
<sequence>MSTRPTLLRCHVCRQIVRGSQEFMIHVQSHHPVHQREIHATEGSRRSKKKKRAMSRSPPPPSFRPSSIRGDGSDRGVRVNHLVLPPPPSPLPPSSHRSGSGRSNNNDRGVHENYLPPPPSLPPPYSSGSVRSNNDDRGVHADHLLPPPPLPPPPPPPYPHSVRSNNDGRGGVHANVPRQMLQSTRRRTTYVRGPNSMAMNLNETSSESTKSYTNEIDFPILDRSDPSQLKFKPPVVCADNNEANGLDLSLRL</sequence>
<feature type="compositionally biased region" description="Basic and acidic residues" evidence="1">
    <location>
        <begin position="133"/>
        <end position="143"/>
    </location>
</feature>
<dbReference type="OrthoDB" id="1304975at2759"/>
<dbReference type="eggNOG" id="ENOG502R83F">
    <property type="taxonomic scope" value="Eukaryota"/>
</dbReference>
<keyword evidence="2" id="KW-1185">Reference proteome</keyword>
<organism evidence="2 3">
    <name type="scientific">Nicotiana sylvestris</name>
    <name type="common">Wood tobacco</name>
    <name type="synonym">South American tobacco</name>
    <dbReference type="NCBI Taxonomy" id="4096"/>
    <lineage>
        <taxon>Eukaryota</taxon>
        <taxon>Viridiplantae</taxon>
        <taxon>Streptophyta</taxon>
        <taxon>Embryophyta</taxon>
        <taxon>Tracheophyta</taxon>
        <taxon>Spermatophyta</taxon>
        <taxon>Magnoliopsida</taxon>
        <taxon>eudicotyledons</taxon>
        <taxon>Gunneridae</taxon>
        <taxon>Pentapetalae</taxon>
        <taxon>asterids</taxon>
        <taxon>lamiids</taxon>
        <taxon>Solanales</taxon>
        <taxon>Solanaceae</taxon>
        <taxon>Nicotianoideae</taxon>
        <taxon>Nicotianeae</taxon>
        <taxon>Nicotiana</taxon>
    </lineage>
</organism>